<proteinExistence type="predicted"/>
<evidence type="ECO:0000256" key="2">
    <source>
        <dbReference type="ARBA" id="ARBA00023315"/>
    </source>
</evidence>
<name>A0A7Y0AI36_9BACT</name>
<dbReference type="GO" id="GO:0016747">
    <property type="term" value="F:acyltransferase activity, transferring groups other than amino-acyl groups"/>
    <property type="evidence" value="ECO:0007669"/>
    <property type="project" value="InterPro"/>
</dbReference>
<dbReference type="CDD" id="cd04301">
    <property type="entry name" value="NAT_SF"/>
    <property type="match status" value="1"/>
</dbReference>
<dbReference type="InterPro" id="IPR000182">
    <property type="entry name" value="GNAT_dom"/>
</dbReference>
<sequence>MEKQFTFTELPVTIDSEVVTSVYLQAHHASEPQPVALLKLELDPEGNPGWIGPLFVVENWRSCGLGSKLLAQAFELARRAGLKTVGLSVNRKNEGAQRLYERLGFLPYITGQEGYKQLIKVL</sequence>
<evidence type="ECO:0000259" key="3">
    <source>
        <dbReference type="PROSITE" id="PS51186"/>
    </source>
</evidence>
<keyword evidence="2" id="KW-0012">Acyltransferase</keyword>
<gene>
    <name evidence="4" type="ORF">HHL22_20595</name>
</gene>
<dbReference type="AlphaFoldDB" id="A0A7Y0AI36"/>
<accession>A0A7Y0AI36</accession>
<dbReference type="PROSITE" id="PS51186">
    <property type="entry name" value="GNAT"/>
    <property type="match status" value="1"/>
</dbReference>
<organism evidence="4 5">
    <name type="scientific">Hymenobacter polaris</name>
    <dbReference type="NCBI Taxonomy" id="2682546"/>
    <lineage>
        <taxon>Bacteria</taxon>
        <taxon>Pseudomonadati</taxon>
        <taxon>Bacteroidota</taxon>
        <taxon>Cytophagia</taxon>
        <taxon>Cytophagales</taxon>
        <taxon>Hymenobacteraceae</taxon>
        <taxon>Hymenobacter</taxon>
    </lineage>
</organism>
<dbReference type="Pfam" id="PF00583">
    <property type="entry name" value="Acetyltransf_1"/>
    <property type="match status" value="1"/>
</dbReference>
<dbReference type="Proteomes" id="UP000559626">
    <property type="component" value="Unassembled WGS sequence"/>
</dbReference>
<dbReference type="PANTHER" id="PTHR43420">
    <property type="entry name" value="ACETYLTRANSFERASE"/>
    <property type="match status" value="1"/>
</dbReference>
<dbReference type="RefSeq" id="WP_169533260.1">
    <property type="nucleotide sequence ID" value="NZ_JABBGH010000003.1"/>
</dbReference>
<reference evidence="4 5" key="1">
    <citation type="submission" date="2020-04" db="EMBL/GenBank/DDBJ databases">
        <title>Hymenobacter polaris sp. nov., isolated from Arctic soil.</title>
        <authorList>
            <person name="Dahal R.H."/>
        </authorList>
    </citation>
    <scope>NUCLEOTIDE SEQUENCE [LARGE SCALE GENOMIC DNA]</scope>
    <source>
        <strain evidence="4 5">RP-2-7</strain>
    </source>
</reference>
<comment type="caution">
    <text evidence="4">The sequence shown here is derived from an EMBL/GenBank/DDBJ whole genome shotgun (WGS) entry which is preliminary data.</text>
</comment>
<feature type="domain" description="N-acetyltransferase" evidence="3">
    <location>
        <begin position="1"/>
        <end position="122"/>
    </location>
</feature>
<keyword evidence="1 4" id="KW-0808">Transferase</keyword>
<dbReference type="EMBL" id="JABBGH010000003">
    <property type="protein sequence ID" value="NML67607.1"/>
    <property type="molecule type" value="Genomic_DNA"/>
</dbReference>
<dbReference type="PANTHER" id="PTHR43420:SF47">
    <property type="entry name" value="N-ACETYLTRANSFERASE DOMAIN-CONTAINING PROTEIN"/>
    <property type="match status" value="1"/>
</dbReference>
<dbReference type="SUPFAM" id="SSF55729">
    <property type="entry name" value="Acyl-CoA N-acyltransferases (Nat)"/>
    <property type="match status" value="1"/>
</dbReference>
<evidence type="ECO:0000256" key="1">
    <source>
        <dbReference type="ARBA" id="ARBA00022679"/>
    </source>
</evidence>
<dbReference type="Gene3D" id="3.40.630.30">
    <property type="match status" value="1"/>
</dbReference>
<evidence type="ECO:0000313" key="4">
    <source>
        <dbReference type="EMBL" id="NML67607.1"/>
    </source>
</evidence>
<dbReference type="InterPro" id="IPR050680">
    <property type="entry name" value="YpeA/RimI_acetyltransf"/>
</dbReference>
<keyword evidence="5" id="KW-1185">Reference proteome</keyword>
<evidence type="ECO:0000313" key="5">
    <source>
        <dbReference type="Proteomes" id="UP000559626"/>
    </source>
</evidence>
<protein>
    <submittedName>
        <fullName evidence="4">GNAT family N-acetyltransferase</fullName>
    </submittedName>
</protein>
<dbReference type="InterPro" id="IPR016181">
    <property type="entry name" value="Acyl_CoA_acyltransferase"/>
</dbReference>